<dbReference type="PANTHER" id="PTHR48097:SF9">
    <property type="entry name" value="L-THREONINE ALDOLASE"/>
    <property type="match status" value="1"/>
</dbReference>
<reference evidence="9 10" key="1">
    <citation type="submission" date="2018-01" db="EMBL/GenBank/DDBJ databases">
        <title>Genome sequence of a Cantenovulum-like bacteria.</title>
        <authorList>
            <person name="Tan W.R."/>
            <person name="Lau N.-S."/>
            <person name="Go F."/>
            <person name="Amirul A.-A.A."/>
        </authorList>
    </citation>
    <scope>NUCLEOTIDE SEQUENCE [LARGE SCALE GENOMIC DNA]</scope>
    <source>
        <strain evidence="9 10">CCB-QB4</strain>
    </source>
</reference>
<gene>
    <name evidence="9" type="ORF">C2869_04225</name>
</gene>
<dbReference type="GO" id="GO:0005829">
    <property type="term" value="C:cytosol"/>
    <property type="evidence" value="ECO:0007669"/>
    <property type="project" value="TreeGrafter"/>
</dbReference>
<dbReference type="GO" id="GO:0006567">
    <property type="term" value="P:L-threonine catabolic process"/>
    <property type="evidence" value="ECO:0007669"/>
    <property type="project" value="TreeGrafter"/>
</dbReference>
<accession>A0A2S0VND5</accession>
<evidence type="ECO:0000256" key="6">
    <source>
        <dbReference type="PIRSR" id="PIRSR017617-1"/>
    </source>
</evidence>
<dbReference type="Gene3D" id="3.40.640.10">
    <property type="entry name" value="Type I PLP-dependent aspartate aminotransferase-like (Major domain)"/>
    <property type="match status" value="1"/>
</dbReference>
<comment type="similarity">
    <text evidence="2">Belongs to the threonine aldolase family.</text>
</comment>
<keyword evidence="5" id="KW-0456">Lyase</keyword>
<dbReference type="InterPro" id="IPR015421">
    <property type="entry name" value="PyrdxlP-dep_Trfase_major"/>
</dbReference>
<evidence type="ECO:0000313" key="10">
    <source>
        <dbReference type="Proteomes" id="UP000244441"/>
    </source>
</evidence>
<evidence type="ECO:0000256" key="4">
    <source>
        <dbReference type="ARBA" id="ARBA00022898"/>
    </source>
</evidence>
<dbReference type="InterPro" id="IPR023603">
    <property type="entry name" value="Low_specificity_L-TA-like"/>
</dbReference>
<dbReference type="EMBL" id="CP026604">
    <property type="protein sequence ID" value="AWB65692.1"/>
    <property type="molecule type" value="Genomic_DNA"/>
</dbReference>
<dbReference type="Gene3D" id="3.90.1150.10">
    <property type="entry name" value="Aspartate Aminotransferase, domain 1"/>
    <property type="match status" value="1"/>
</dbReference>
<evidence type="ECO:0000313" key="9">
    <source>
        <dbReference type="EMBL" id="AWB65692.1"/>
    </source>
</evidence>
<evidence type="ECO:0000256" key="7">
    <source>
        <dbReference type="SAM" id="MobiDB-lite"/>
    </source>
</evidence>
<dbReference type="AlphaFoldDB" id="A0A2S0VND5"/>
<name>A0A2S0VND5_9ALTE</name>
<dbReference type="SUPFAM" id="SSF53383">
    <property type="entry name" value="PLP-dependent transferases"/>
    <property type="match status" value="1"/>
</dbReference>
<proteinExistence type="inferred from homology"/>
<feature type="compositionally biased region" description="Basic and acidic residues" evidence="7">
    <location>
        <begin position="1"/>
        <end position="16"/>
    </location>
</feature>
<dbReference type="InterPro" id="IPR015422">
    <property type="entry name" value="PyrdxlP-dep_Trfase_small"/>
</dbReference>
<sequence>MDKQVQNKKIDLRSDTMSEPSADMLPDLASLDYGVDVFGENEQVNLLQNYAADLFGKPAALLFPTGVMANLAALIVHTPKGQEAIVGKSSHIFAHEGGNASVLGGIPLKPVDDEGGIFDLNELAEAISDGAFFSTKTGLICLENTHNDKAGIAHKPDALQPIYQLAQQNNIPVHLDGARLLNACAKYDIAANSFANCADSIMICLNKGVGAPMGALLIGETDFIEQAKGIRKLLGGSLNQPSVMAHMALKGLQNYQAKLSVDNANAAKLVELLSPYAQFDVKPTEQGTNIVYIFLRNPAKPATEYIPEFEKYGVHLLANQIAYRAVFHSGVSAEDVEQIAQAFVEIFAVEHQGQQFVSTKEQG</sequence>
<comment type="cofactor">
    <cofactor evidence="1">
        <name>pyridoxal 5'-phosphate</name>
        <dbReference type="ChEBI" id="CHEBI:597326"/>
    </cofactor>
</comment>
<comment type="subunit">
    <text evidence="3">Homotetramer.</text>
</comment>
<evidence type="ECO:0000259" key="8">
    <source>
        <dbReference type="Pfam" id="PF01212"/>
    </source>
</evidence>
<feature type="domain" description="Aromatic amino acid beta-eliminating lyase/threonine aldolase" evidence="8">
    <location>
        <begin position="11"/>
        <end position="293"/>
    </location>
</feature>
<dbReference type="GO" id="GO:0008732">
    <property type="term" value="F:L-allo-threonine aldolase activity"/>
    <property type="evidence" value="ECO:0007669"/>
    <property type="project" value="TreeGrafter"/>
</dbReference>
<evidence type="ECO:0000256" key="3">
    <source>
        <dbReference type="ARBA" id="ARBA00011881"/>
    </source>
</evidence>
<dbReference type="PANTHER" id="PTHR48097">
    <property type="entry name" value="L-THREONINE ALDOLASE-RELATED"/>
    <property type="match status" value="1"/>
</dbReference>
<dbReference type="InterPro" id="IPR015424">
    <property type="entry name" value="PyrdxlP-dep_Trfase"/>
</dbReference>
<organism evidence="9 10">
    <name type="scientific">Saccharobesus litoralis</name>
    <dbReference type="NCBI Taxonomy" id="2172099"/>
    <lineage>
        <taxon>Bacteria</taxon>
        <taxon>Pseudomonadati</taxon>
        <taxon>Pseudomonadota</taxon>
        <taxon>Gammaproteobacteria</taxon>
        <taxon>Alteromonadales</taxon>
        <taxon>Alteromonadaceae</taxon>
        <taxon>Saccharobesus</taxon>
    </lineage>
</organism>
<dbReference type="Proteomes" id="UP000244441">
    <property type="component" value="Chromosome"/>
</dbReference>
<evidence type="ECO:0000256" key="2">
    <source>
        <dbReference type="ARBA" id="ARBA00006966"/>
    </source>
</evidence>
<evidence type="ECO:0000256" key="1">
    <source>
        <dbReference type="ARBA" id="ARBA00001933"/>
    </source>
</evidence>
<dbReference type="FunFam" id="3.40.640.10:FF:000030">
    <property type="entry name" value="Low-specificity L-threonine aldolase"/>
    <property type="match status" value="1"/>
</dbReference>
<dbReference type="GO" id="GO:0006545">
    <property type="term" value="P:glycine biosynthetic process"/>
    <property type="evidence" value="ECO:0007669"/>
    <property type="project" value="TreeGrafter"/>
</dbReference>
<protein>
    <recommendedName>
        <fullName evidence="8">Aromatic amino acid beta-eliminating lyase/threonine aldolase domain-containing protein</fullName>
    </recommendedName>
</protein>
<dbReference type="InterPro" id="IPR001597">
    <property type="entry name" value="ArAA_b-elim_lyase/Thr_aldolase"/>
</dbReference>
<dbReference type="Pfam" id="PF01212">
    <property type="entry name" value="Beta_elim_lyase"/>
    <property type="match status" value="1"/>
</dbReference>
<keyword evidence="10" id="KW-1185">Reference proteome</keyword>
<keyword evidence="4" id="KW-0663">Pyridoxal phosphate</keyword>
<dbReference type="PIRSF" id="PIRSF017617">
    <property type="entry name" value="Thr_aldolase"/>
    <property type="match status" value="1"/>
</dbReference>
<dbReference type="KEGG" id="cate:C2869_04225"/>
<evidence type="ECO:0000256" key="5">
    <source>
        <dbReference type="ARBA" id="ARBA00023239"/>
    </source>
</evidence>
<feature type="region of interest" description="Disordered" evidence="7">
    <location>
        <begin position="1"/>
        <end position="21"/>
    </location>
</feature>
<dbReference type="NCBIfam" id="NF041359">
    <property type="entry name" value="GntG_guanitoxin"/>
    <property type="match status" value="1"/>
</dbReference>
<feature type="modified residue" description="N6-(pyridoxal phosphate)lysine" evidence="6">
    <location>
        <position position="207"/>
    </location>
</feature>